<reference evidence="1 2" key="1">
    <citation type="journal article" date="2020" name="bioRxiv">
        <title>Sequence and annotation of 42 cannabis genomes reveals extensive copy number variation in cannabinoid synthesis and pathogen resistance genes.</title>
        <authorList>
            <person name="Mckernan K.J."/>
            <person name="Helbert Y."/>
            <person name="Kane L.T."/>
            <person name="Ebling H."/>
            <person name="Zhang L."/>
            <person name="Liu B."/>
            <person name="Eaton Z."/>
            <person name="Mclaughlin S."/>
            <person name="Kingan S."/>
            <person name="Baybayan P."/>
            <person name="Concepcion G."/>
            <person name="Jordan M."/>
            <person name="Riva A."/>
            <person name="Barbazuk W."/>
            <person name="Harkins T."/>
        </authorList>
    </citation>
    <scope>NUCLEOTIDE SEQUENCE [LARGE SCALE GENOMIC DNA]</scope>
    <source>
        <strain evidence="2">cv. Jamaican Lion 4</strain>
        <tissue evidence="1">Leaf</tissue>
    </source>
</reference>
<dbReference type="EMBL" id="JAATIQ010000012">
    <property type="protein sequence ID" value="KAF4401391.1"/>
    <property type="molecule type" value="Genomic_DNA"/>
</dbReference>
<keyword evidence="2" id="KW-1185">Reference proteome</keyword>
<protein>
    <submittedName>
        <fullName evidence="1">Uncharacterized protein</fullName>
    </submittedName>
</protein>
<evidence type="ECO:0000313" key="2">
    <source>
        <dbReference type="Proteomes" id="UP000583929"/>
    </source>
</evidence>
<proteinExistence type="predicted"/>
<name>A0A7J6I2W7_CANSA</name>
<dbReference type="Proteomes" id="UP000583929">
    <property type="component" value="Unassembled WGS sequence"/>
</dbReference>
<accession>A0A7J6I2W7</accession>
<gene>
    <name evidence="1" type="ORF">G4B88_001585</name>
</gene>
<organism evidence="1 2">
    <name type="scientific">Cannabis sativa</name>
    <name type="common">Hemp</name>
    <name type="synonym">Marijuana</name>
    <dbReference type="NCBI Taxonomy" id="3483"/>
    <lineage>
        <taxon>Eukaryota</taxon>
        <taxon>Viridiplantae</taxon>
        <taxon>Streptophyta</taxon>
        <taxon>Embryophyta</taxon>
        <taxon>Tracheophyta</taxon>
        <taxon>Spermatophyta</taxon>
        <taxon>Magnoliopsida</taxon>
        <taxon>eudicotyledons</taxon>
        <taxon>Gunneridae</taxon>
        <taxon>Pentapetalae</taxon>
        <taxon>rosids</taxon>
        <taxon>fabids</taxon>
        <taxon>Rosales</taxon>
        <taxon>Cannabaceae</taxon>
        <taxon>Cannabis</taxon>
    </lineage>
</organism>
<dbReference type="AlphaFoldDB" id="A0A7J6I2W7"/>
<evidence type="ECO:0000313" key="1">
    <source>
        <dbReference type="EMBL" id="KAF4401391.1"/>
    </source>
</evidence>
<comment type="caution">
    <text evidence="1">The sequence shown here is derived from an EMBL/GenBank/DDBJ whole genome shotgun (WGS) entry which is preliminary data.</text>
</comment>
<sequence length="115" mass="12795">MIEAISLFLSWVRGVGKGCHTRYANLLNFGGSLLKESGRYTGIHGKRKEWGRGCLGFKNWGFLIMPCVAANGDVLSAKVGSCLSVVWRRLLWGHEIILEVSMMGLGEQVRIVEDR</sequence>